<dbReference type="InterPro" id="IPR045340">
    <property type="entry name" value="DUF6533"/>
</dbReference>
<proteinExistence type="predicted"/>
<evidence type="ECO:0000259" key="2">
    <source>
        <dbReference type="Pfam" id="PF20151"/>
    </source>
</evidence>
<gene>
    <name evidence="3" type="ORF">OBBRIDRAFT_825716</name>
</gene>
<name>A0A8E2DNP9_9APHY</name>
<organism evidence="3 4">
    <name type="scientific">Obba rivulosa</name>
    <dbReference type="NCBI Taxonomy" id="1052685"/>
    <lineage>
        <taxon>Eukaryota</taxon>
        <taxon>Fungi</taxon>
        <taxon>Dikarya</taxon>
        <taxon>Basidiomycota</taxon>
        <taxon>Agaricomycotina</taxon>
        <taxon>Agaricomycetes</taxon>
        <taxon>Polyporales</taxon>
        <taxon>Gelatoporiaceae</taxon>
        <taxon>Obba</taxon>
    </lineage>
</organism>
<evidence type="ECO:0000256" key="1">
    <source>
        <dbReference type="SAM" id="Phobius"/>
    </source>
</evidence>
<reference evidence="3 4" key="1">
    <citation type="submission" date="2016-07" db="EMBL/GenBank/DDBJ databases">
        <title>Draft genome of the white-rot fungus Obba rivulosa 3A-2.</title>
        <authorList>
            <consortium name="DOE Joint Genome Institute"/>
            <person name="Miettinen O."/>
            <person name="Riley R."/>
            <person name="Acob R."/>
            <person name="Barry K."/>
            <person name="Cullen D."/>
            <person name="De Vries R."/>
            <person name="Hainaut M."/>
            <person name="Hatakka A."/>
            <person name="Henrissat B."/>
            <person name="Hilden K."/>
            <person name="Kuo R."/>
            <person name="Labutti K."/>
            <person name="Lipzen A."/>
            <person name="Makela M.R."/>
            <person name="Sandor L."/>
            <person name="Spatafora J.W."/>
            <person name="Grigoriev I.V."/>
            <person name="Hibbett D.S."/>
        </authorList>
    </citation>
    <scope>NUCLEOTIDE SEQUENCE [LARGE SCALE GENOMIC DNA]</scope>
    <source>
        <strain evidence="3 4">3A-2</strain>
    </source>
</reference>
<keyword evidence="1" id="KW-0472">Membrane</keyword>
<feature type="transmembrane region" description="Helical" evidence="1">
    <location>
        <begin position="96"/>
        <end position="114"/>
    </location>
</feature>
<feature type="transmembrane region" description="Helical" evidence="1">
    <location>
        <begin position="20"/>
        <end position="41"/>
    </location>
</feature>
<feature type="transmembrane region" description="Helical" evidence="1">
    <location>
        <begin position="121"/>
        <end position="140"/>
    </location>
</feature>
<feature type="transmembrane region" description="Helical" evidence="1">
    <location>
        <begin position="247"/>
        <end position="266"/>
    </location>
</feature>
<dbReference type="Pfam" id="PF20151">
    <property type="entry name" value="DUF6533"/>
    <property type="match status" value="1"/>
</dbReference>
<dbReference type="AlphaFoldDB" id="A0A8E2DNP9"/>
<sequence length="344" mass="38393">MSDTEPIVPDAIFTVLHQDFITGYVSLAGSVLILYDQLLMLPHEVQYIWGRKFTSVTGIFYLNKWISIAWAMMTIGSFWTPTFLRGCLAVYDLEDVIGLCLFIVWAVFSSVRVYAISGGTWWLAIIVFALSIVPFITNMYSDFAAGQTTLDTLPFLGVQCVAESTASGPLEIGLVLSTRLCAITSDTLILSITWYRTFSIKRTAYRNKIKSPLSTMLLKDGTIYFLVLLILNILTVVGDLTDFIDTVTYFSIPFQSIITTHFLLSLRQTAVVVTFGEDVSTRPDTSRLESRRSSIRFTSFVDNMGEQLDHAQNALFPDDVSAALPVGEMDVMHTEIEVLSRSQG</sequence>
<protein>
    <recommendedName>
        <fullName evidence="2">DUF6533 domain-containing protein</fullName>
    </recommendedName>
</protein>
<dbReference type="OrthoDB" id="2797003at2759"/>
<accession>A0A8E2DNP9</accession>
<feature type="transmembrane region" description="Helical" evidence="1">
    <location>
        <begin position="62"/>
        <end position="84"/>
    </location>
</feature>
<dbReference type="Proteomes" id="UP000250043">
    <property type="component" value="Unassembled WGS sequence"/>
</dbReference>
<evidence type="ECO:0000313" key="4">
    <source>
        <dbReference type="Proteomes" id="UP000250043"/>
    </source>
</evidence>
<dbReference type="EMBL" id="KV722397">
    <property type="protein sequence ID" value="OCH90808.1"/>
    <property type="molecule type" value="Genomic_DNA"/>
</dbReference>
<keyword evidence="4" id="KW-1185">Reference proteome</keyword>
<keyword evidence="1" id="KW-1133">Transmembrane helix</keyword>
<evidence type="ECO:0000313" key="3">
    <source>
        <dbReference type="EMBL" id="OCH90808.1"/>
    </source>
</evidence>
<feature type="transmembrane region" description="Helical" evidence="1">
    <location>
        <begin position="172"/>
        <end position="195"/>
    </location>
</feature>
<keyword evidence="1" id="KW-0812">Transmembrane</keyword>
<feature type="domain" description="DUF6533" evidence="2">
    <location>
        <begin position="24"/>
        <end position="68"/>
    </location>
</feature>
<feature type="transmembrane region" description="Helical" evidence="1">
    <location>
        <begin position="216"/>
        <end position="235"/>
    </location>
</feature>